<reference evidence="3" key="1">
    <citation type="submission" date="2022-07" db="EMBL/GenBank/DDBJ databases">
        <title>Fungi with potential for degradation of polypropylene.</title>
        <authorList>
            <person name="Gostincar C."/>
        </authorList>
    </citation>
    <scope>NUCLEOTIDE SEQUENCE</scope>
    <source>
        <strain evidence="3">EXF-13287</strain>
    </source>
</reference>
<evidence type="ECO:0000256" key="1">
    <source>
        <dbReference type="SAM" id="MobiDB-lite"/>
    </source>
</evidence>
<dbReference type="PANTHER" id="PTHR13847:SF185">
    <property type="entry name" value="FAD DEPENDENT OXIDOREDUCTASE SUPERFAMILY (AFU_ORTHOLOGUE AFUA_3G02360)"/>
    <property type="match status" value="1"/>
</dbReference>
<proteinExistence type="predicted"/>
<dbReference type="InterPro" id="IPR006076">
    <property type="entry name" value="FAD-dep_OxRdtase"/>
</dbReference>
<dbReference type="SUPFAM" id="SSF51905">
    <property type="entry name" value="FAD/NAD(P)-binding domain"/>
    <property type="match status" value="1"/>
</dbReference>
<gene>
    <name evidence="3" type="ORF">NKR19_g8666</name>
</gene>
<comment type="caution">
    <text evidence="3">The sequence shown here is derived from an EMBL/GenBank/DDBJ whole genome shotgun (WGS) entry which is preliminary data.</text>
</comment>
<dbReference type="Gene3D" id="3.30.9.10">
    <property type="entry name" value="D-Amino Acid Oxidase, subunit A, domain 2"/>
    <property type="match status" value="1"/>
</dbReference>
<dbReference type="GO" id="GO:0005770">
    <property type="term" value="C:late endosome"/>
    <property type="evidence" value="ECO:0007669"/>
    <property type="project" value="TreeGrafter"/>
</dbReference>
<evidence type="ECO:0000313" key="4">
    <source>
        <dbReference type="Proteomes" id="UP001174691"/>
    </source>
</evidence>
<feature type="compositionally biased region" description="Polar residues" evidence="1">
    <location>
        <begin position="88"/>
        <end position="97"/>
    </location>
</feature>
<dbReference type="Pfam" id="PF01266">
    <property type="entry name" value="DAO"/>
    <property type="match status" value="1"/>
</dbReference>
<dbReference type="GO" id="GO:0005829">
    <property type="term" value="C:cytosol"/>
    <property type="evidence" value="ECO:0007669"/>
    <property type="project" value="GOC"/>
</dbReference>
<sequence length="413" mass="43255">MSTTVIIGAGIIGVSTAYYLSEHQPGSTIHLVEASPELFSSASGYAGGFLAKDWHAPATASLGALGFELHRLLAEKHGGRERWGYSPTTSISYTARPSSGPRKRGDDWLREGTSRADVAAAVAADDLEGKAPKWLRRVAGDEVEVIGDHDSTAQVDPLALCQFLLGECLGRGVQLHHPATAISIAKDVRDELSSVCIADTKSSTEVDVPATRVIIAAGAWSGQVFSSLFRHSGLKIPVGSLAGHSLVVRSPRWHKELEASGCHAVYTTAAPGYSPEIYARIGGHIYIAGLNSATLPLPEAGGGKAKPREGDIARLKETAADLLGPEVGADDLEGVREGLCFRPVTPSGRPIVARVRDEDLGIGVKTRPGSEGGVFVAAGHGPWGISLGLATGMVLAEMVQGRELSADVGRLGW</sequence>
<evidence type="ECO:0000259" key="2">
    <source>
        <dbReference type="Pfam" id="PF01266"/>
    </source>
</evidence>
<dbReference type="PANTHER" id="PTHR13847">
    <property type="entry name" value="SARCOSINE DEHYDROGENASE-RELATED"/>
    <property type="match status" value="1"/>
</dbReference>
<dbReference type="GO" id="GO:0042147">
    <property type="term" value="P:retrograde transport, endosome to Golgi"/>
    <property type="evidence" value="ECO:0007669"/>
    <property type="project" value="TreeGrafter"/>
</dbReference>
<protein>
    <submittedName>
        <fullName evidence="3">FAD dependent oxidoreductase</fullName>
    </submittedName>
</protein>
<keyword evidence="4" id="KW-1185">Reference proteome</keyword>
<dbReference type="Gene3D" id="3.50.50.60">
    <property type="entry name" value="FAD/NAD(P)-binding domain"/>
    <property type="match status" value="1"/>
</dbReference>
<name>A0AA38VC08_9PEZI</name>
<feature type="region of interest" description="Disordered" evidence="1">
    <location>
        <begin position="88"/>
        <end position="108"/>
    </location>
</feature>
<dbReference type="AlphaFoldDB" id="A0AA38VC08"/>
<dbReference type="EMBL" id="JANBVN010000182">
    <property type="protein sequence ID" value="KAJ9134518.1"/>
    <property type="molecule type" value="Genomic_DNA"/>
</dbReference>
<accession>A0AA38VC08</accession>
<evidence type="ECO:0000313" key="3">
    <source>
        <dbReference type="EMBL" id="KAJ9134518.1"/>
    </source>
</evidence>
<dbReference type="InterPro" id="IPR036188">
    <property type="entry name" value="FAD/NAD-bd_sf"/>
</dbReference>
<feature type="domain" description="FAD dependent oxidoreductase" evidence="2">
    <location>
        <begin position="5"/>
        <end position="398"/>
    </location>
</feature>
<dbReference type="Proteomes" id="UP001174691">
    <property type="component" value="Unassembled WGS sequence"/>
</dbReference>
<organism evidence="3 4">
    <name type="scientific">Coniochaeta hoffmannii</name>
    <dbReference type="NCBI Taxonomy" id="91930"/>
    <lineage>
        <taxon>Eukaryota</taxon>
        <taxon>Fungi</taxon>
        <taxon>Dikarya</taxon>
        <taxon>Ascomycota</taxon>
        <taxon>Pezizomycotina</taxon>
        <taxon>Sordariomycetes</taxon>
        <taxon>Sordariomycetidae</taxon>
        <taxon>Coniochaetales</taxon>
        <taxon>Coniochaetaceae</taxon>
        <taxon>Coniochaeta</taxon>
    </lineage>
</organism>